<dbReference type="Proteomes" id="UP000249910">
    <property type="component" value="Chromosome"/>
</dbReference>
<organism evidence="2 3">
    <name type="scientific">Francisella halioticida</name>
    <dbReference type="NCBI Taxonomy" id="549298"/>
    <lineage>
        <taxon>Bacteria</taxon>
        <taxon>Pseudomonadati</taxon>
        <taxon>Pseudomonadota</taxon>
        <taxon>Gammaproteobacteria</taxon>
        <taxon>Thiotrichales</taxon>
        <taxon>Francisellaceae</taxon>
        <taxon>Francisella</taxon>
    </lineage>
</organism>
<dbReference type="Gene3D" id="3.40.630.30">
    <property type="match status" value="1"/>
</dbReference>
<dbReference type="InterPro" id="IPR016181">
    <property type="entry name" value="Acyl_CoA_acyltransferase"/>
</dbReference>
<dbReference type="PROSITE" id="PS51186">
    <property type="entry name" value="GNAT"/>
    <property type="match status" value="1"/>
</dbReference>
<dbReference type="EMBL" id="CP022132">
    <property type="protein sequence ID" value="ASG67669.1"/>
    <property type="molecule type" value="Genomic_DNA"/>
</dbReference>
<dbReference type="SUPFAM" id="SSF55729">
    <property type="entry name" value="Acyl-CoA N-acyltransferases (Nat)"/>
    <property type="match status" value="1"/>
</dbReference>
<proteinExistence type="predicted"/>
<protein>
    <submittedName>
        <fullName evidence="2">GNAT family N-acetyltransferase</fullName>
    </submittedName>
</protein>
<sequence length="177" mass="20564">MDKFKTSFAKIDKLTIKDIKNIQKIINSAYKIAENDLWIESAQRVSPDELKDLIKQNKIIIVKSDDLILGSIKVIKFSQNIAEFGMLATDLNYRGFGLGNKLVTAAENWARDNNFKIMRLELLTPKHHTSQSKEKLKKWYTKCGYKHYCIELFADLFPDSYHLLAVECDFNVYHKTL</sequence>
<dbReference type="CDD" id="cd04301">
    <property type="entry name" value="NAT_SF"/>
    <property type="match status" value="1"/>
</dbReference>
<feature type="domain" description="N-acetyltransferase" evidence="1">
    <location>
        <begin position="9"/>
        <end position="173"/>
    </location>
</feature>
<dbReference type="InterPro" id="IPR000182">
    <property type="entry name" value="GNAT_dom"/>
</dbReference>
<reference evidence="2 3" key="1">
    <citation type="submission" date="2017-06" db="EMBL/GenBank/DDBJ databases">
        <title>Complete genome of Francisella halioticida.</title>
        <authorList>
            <person name="Sjodin A."/>
        </authorList>
    </citation>
    <scope>NUCLEOTIDE SEQUENCE [LARGE SCALE GENOMIC DNA]</scope>
    <source>
        <strain evidence="2 3">DSM 23729</strain>
    </source>
</reference>
<keyword evidence="3" id="KW-1185">Reference proteome</keyword>
<dbReference type="Pfam" id="PF13508">
    <property type="entry name" value="Acetyltransf_7"/>
    <property type="match status" value="1"/>
</dbReference>
<accession>A0ABM6LYC8</accession>
<evidence type="ECO:0000313" key="2">
    <source>
        <dbReference type="EMBL" id="ASG67669.1"/>
    </source>
</evidence>
<gene>
    <name evidence="2" type="ORF">CDV26_04030</name>
</gene>
<evidence type="ECO:0000259" key="1">
    <source>
        <dbReference type="PROSITE" id="PS51186"/>
    </source>
</evidence>
<name>A0ABM6LYC8_9GAMM</name>
<dbReference type="RefSeq" id="WP_088772195.1">
    <property type="nucleotide sequence ID" value="NZ_CP022132.1"/>
</dbReference>
<evidence type="ECO:0000313" key="3">
    <source>
        <dbReference type="Proteomes" id="UP000249910"/>
    </source>
</evidence>